<accession>A0A493TTI0</accession>
<dbReference type="AlphaFoldDB" id="A0A493TTI0"/>
<dbReference type="Proteomes" id="UP000016666">
    <property type="component" value="Unassembled WGS sequence"/>
</dbReference>
<reference evidence="3" key="1">
    <citation type="submission" date="2017-10" db="EMBL/GenBank/DDBJ databases">
        <title>A new Pekin duck reference genome.</title>
        <authorList>
            <person name="Hou Z.-C."/>
            <person name="Zhou Z.-K."/>
            <person name="Zhu F."/>
            <person name="Hou S.-S."/>
        </authorList>
    </citation>
    <scope>NUCLEOTIDE SEQUENCE [LARGE SCALE GENOMIC DNA]</scope>
</reference>
<keyword evidence="1" id="KW-0732">Signal</keyword>
<reference evidence="2" key="3">
    <citation type="submission" date="2025-09" db="UniProtKB">
        <authorList>
            <consortium name="Ensembl"/>
        </authorList>
    </citation>
    <scope>IDENTIFICATION</scope>
</reference>
<organism evidence="2 3">
    <name type="scientific">Anas platyrhynchos platyrhynchos</name>
    <name type="common">Northern mallard</name>
    <dbReference type="NCBI Taxonomy" id="8840"/>
    <lineage>
        <taxon>Eukaryota</taxon>
        <taxon>Metazoa</taxon>
        <taxon>Chordata</taxon>
        <taxon>Craniata</taxon>
        <taxon>Vertebrata</taxon>
        <taxon>Euteleostomi</taxon>
        <taxon>Archelosauria</taxon>
        <taxon>Archosauria</taxon>
        <taxon>Dinosauria</taxon>
        <taxon>Saurischia</taxon>
        <taxon>Theropoda</taxon>
        <taxon>Coelurosauria</taxon>
        <taxon>Aves</taxon>
        <taxon>Neognathae</taxon>
        <taxon>Galloanserae</taxon>
        <taxon>Anseriformes</taxon>
        <taxon>Anatidae</taxon>
        <taxon>Anatinae</taxon>
        <taxon>Anas</taxon>
    </lineage>
</organism>
<dbReference type="Ensembl" id="ENSAPLT00000037585.1">
    <property type="protein sequence ID" value="ENSAPLP00000029213.1"/>
    <property type="gene ID" value="ENSAPLG00000025228.1"/>
</dbReference>
<sequence length="77" mass="8402">MALVTVRVVPSLLLHPVSCSKPCCPRQSFVMVKGAALLLPAEEPLVAEPPPAAPLGRQEQHLQLMMQLLRPQDAIRL</sequence>
<proteinExistence type="predicted"/>
<evidence type="ECO:0000313" key="3">
    <source>
        <dbReference type="Proteomes" id="UP000016666"/>
    </source>
</evidence>
<reference evidence="2" key="2">
    <citation type="submission" date="2025-08" db="UniProtKB">
        <authorList>
            <consortium name="Ensembl"/>
        </authorList>
    </citation>
    <scope>IDENTIFICATION</scope>
</reference>
<evidence type="ECO:0000256" key="1">
    <source>
        <dbReference type="SAM" id="SignalP"/>
    </source>
</evidence>
<feature type="chain" id="PRO_5019783257" evidence="1">
    <location>
        <begin position="20"/>
        <end position="77"/>
    </location>
</feature>
<feature type="signal peptide" evidence="1">
    <location>
        <begin position="1"/>
        <end position="19"/>
    </location>
</feature>
<keyword evidence="3" id="KW-1185">Reference proteome</keyword>
<dbReference type="STRING" id="8840.ENSAPLP00000029213"/>
<protein>
    <submittedName>
        <fullName evidence="2">Uncharacterized protein</fullName>
    </submittedName>
</protein>
<name>A0A493TTI0_ANAPP</name>
<evidence type="ECO:0000313" key="2">
    <source>
        <dbReference type="Ensembl" id="ENSAPLP00000029213.1"/>
    </source>
</evidence>